<gene>
    <name evidence="1" type="ORF">GFC01_10910</name>
</gene>
<dbReference type="AlphaFoldDB" id="A0A6N7IRT6"/>
<protein>
    <submittedName>
        <fullName evidence="1">Type II toxin-antitoxin system RelE/ParE family toxin</fullName>
    </submittedName>
</protein>
<name>A0A6N7IRT6_9FIRM</name>
<sequence>MVEIEYFHLSSGKEPVKDFINALSAKDKSRIFRGFSLLEEFWPRLGQPHVKNITGEPSLWELRVQGNRNTFRIFFGHGKGKIVLLHAITKKGQRIPLKDIRLAAERLRQWKEA</sequence>
<dbReference type="EMBL" id="WHYR01000028">
    <property type="protein sequence ID" value="MQL52762.1"/>
    <property type="molecule type" value="Genomic_DNA"/>
</dbReference>
<organism evidence="1 2">
    <name type="scientific">Desulfofundulus thermobenzoicus</name>
    <dbReference type="NCBI Taxonomy" id="29376"/>
    <lineage>
        <taxon>Bacteria</taxon>
        <taxon>Bacillati</taxon>
        <taxon>Bacillota</taxon>
        <taxon>Clostridia</taxon>
        <taxon>Eubacteriales</taxon>
        <taxon>Peptococcaceae</taxon>
        <taxon>Desulfofundulus</taxon>
    </lineage>
</organism>
<keyword evidence="2" id="KW-1185">Reference proteome</keyword>
<proteinExistence type="predicted"/>
<evidence type="ECO:0000313" key="2">
    <source>
        <dbReference type="Proteomes" id="UP000441717"/>
    </source>
</evidence>
<reference evidence="1 2" key="1">
    <citation type="submission" date="2019-10" db="EMBL/GenBank/DDBJ databases">
        <title>Comparative genomics of sulfur disproportionating microorganisms.</title>
        <authorList>
            <person name="Ward L.M."/>
            <person name="Bertran E."/>
            <person name="Johnston D."/>
        </authorList>
    </citation>
    <scope>NUCLEOTIDE SEQUENCE [LARGE SCALE GENOMIC DNA]</scope>
    <source>
        <strain evidence="1 2">DSM 14055</strain>
    </source>
</reference>
<dbReference type="RefSeq" id="WP_152947193.1">
    <property type="nucleotide sequence ID" value="NZ_WHYR01000028.1"/>
</dbReference>
<accession>A0A6N7IRT6</accession>
<dbReference type="Pfam" id="PF05973">
    <property type="entry name" value="Gp49"/>
    <property type="match status" value="1"/>
</dbReference>
<evidence type="ECO:0000313" key="1">
    <source>
        <dbReference type="EMBL" id="MQL52762.1"/>
    </source>
</evidence>
<comment type="caution">
    <text evidence="1">The sequence shown here is derived from an EMBL/GenBank/DDBJ whole genome shotgun (WGS) entry which is preliminary data.</text>
</comment>
<dbReference type="OrthoDB" id="573082at2"/>
<dbReference type="InterPro" id="IPR009241">
    <property type="entry name" value="HigB-like"/>
</dbReference>
<dbReference type="Proteomes" id="UP000441717">
    <property type="component" value="Unassembled WGS sequence"/>
</dbReference>